<dbReference type="PANTHER" id="PTHR11774">
    <property type="entry name" value="GERANYLGERANYL TRANSFERASE TYPE BETA SUBUNIT"/>
    <property type="match status" value="1"/>
</dbReference>
<keyword evidence="5" id="KW-0479">Metal-binding</keyword>
<keyword evidence="3" id="KW-0637">Prenyltransferase</keyword>
<feature type="non-terminal residue" evidence="11">
    <location>
        <position position="168"/>
    </location>
</feature>
<comment type="cofactor">
    <cofactor evidence="1">
        <name>Zn(2+)</name>
        <dbReference type="ChEBI" id="CHEBI:29105"/>
    </cofactor>
</comment>
<evidence type="ECO:0000256" key="5">
    <source>
        <dbReference type="ARBA" id="ARBA00022723"/>
    </source>
</evidence>
<evidence type="ECO:0000256" key="2">
    <source>
        <dbReference type="ARBA" id="ARBA00010497"/>
    </source>
</evidence>
<sequence length="168" mass="18763">MDSHHEADPSHSATPFLRERHIRYIQELDEKKSSLEYWYSEHLRLSGVYWGLTALELMGQPDALDRDAVIAYVKSCQDPASGGFGGHPDHDPHLLYTLSAVQILAIYNALDAIDIAKVAEYVRSLYQPTTGAFVGDIWGEMDTRFSYCAVACLSILNALDTIDTSRVV</sequence>
<dbReference type="GO" id="GO:0005968">
    <property type="term" value="C:Rab-protein geranylgeranyltransferase complex"/>
    <property type="evidence" value="ECO:0007669"/>
    <property type="project" value="TreeGrafter"/>
</dbReference>
<dbReference type="OrthoDB" id="5428259at2759"/>
<dbReference type="Pfam" id="PF00432">
    <property type="entry name" value="Prenyltrans"/>
    <property type="match status" value="1"/>
</dbReference>
<accession>A0A9W8E390</accession>
<dbReference type="InterPro" id="IPR001330">
    <property type="entry name" value="Prenyltrans"/>
</dbReference>
<evidence type="ECO:0000256" key="1">
    <source>
        <dbReference type="ARBA" id="ARBA00001947"/>
    </source>
</evidence>
<keyword evidence="4 11" id="KW-0808">Transferase</keyword>
<evidence type="ECO:0000256" key="9">
    <source>
        <dbReference type="ARBA" id="ARBA00032766"/>
    </source>
</evidence>
<name>A0A9W8E390_9FUNG</name>
<evidence type="ECO:0000256" key="7">
    <source>
        <dbReference type="ARBA" id="ARBA00022833"/>
    </source>
</evidence>
<evidence type="ECO:0000256" key="3">
    <source>
        <dbReference type="ARBA" id="ARBA00022602"/>
    </source>
</evidence>
<dbReference type="AlphaFoldDB" id="A0A9W8E390"/>
<evidence type="ECO:0000313" key="12">
    <source>
        <dbReference type="Proteomes" id="UP001151582"/>
    </source>
</evidence>
<evidence type="ECO:0000256" key="6">
    <source>
        <dbReference type="ARBA" id="ARBA00022737"/>
    </source>
</evidence>
<dbReference type="InterPro" id="IPR045089">
    <property type="entry name" value="PGGT1B-like"/>
</dbReference>
<dbReference type="GO" id="GO:0004663">
    <property type="term" value="F:Rab geranylgeranyltransferase activity"/>
    <property type="evidence" value="ECO:0007669"/>
    <property type="project" value="TreeGrafter"/>
</dbReference>
<comment type="similarity">
    <text evidence="2">Belongs to the protein prenyltransferase subunit beta family.</text>
</comment>
<proteinExistence type="inferred from homology"/>
<evidence type="ECO:0000256" key="4">
    <source>
        <dbReference type="ARBA" id="ARBA00022679"/>
    </source>
</evidence>
<dbReference type="InterPro" id="IPR008930">
    <property type="entry name" value="Terpenoid_cyclase/PrenylTrfase"/>
</dbReference>
<gene>
    <name evidence="11" type="primary">BET2</name>
    <name evidence="11" type="ORF">H4R34_006402</name>
</gene>
<organism evidence="11 12">
    <name type="scientific">Dimargaris verticillata</name>
    <dbReference type="NCBI Taxonomy" id="2761393"/>
    <lineage>
        <taxon>Eukaryota</taxon>
        <taxon>Fungi</taxon>
        <taxon>Fungi incertae sedis</taxon>
        <taxon>Zoopagomycota</taxon>
        <taxon>Kickxellomycotina</taxon>
        <taxon>Dimargaritomycetes</taxon>
        <taxon>Dimargaritales</taxon>
        <taxon>Dimargaritaceae</taxon>
        <taxon>Dimargaris</taxon>
    </lineage>
</organism>
<dbReference type="PANTHER" id="PTHR11774:SF11">
    <property type="entry name" value="GERANYLGERANYL TRANSFERASE TYPE-2 SUBUNIT BETA"/>
    <property type="match status" value="1"/>
</dbReference>
<evidence type="ECO:0000259" key="10">
    <source>
        <dbReference type="Pfam" id="PF00432"/>
    </source>
</evidence>
<dbReference type="Proteomes" id="UP001151582">
    <property type="component" value="Unassembled WGS sequence"/>
</dbReference>
<feature type="domain" description="Prenyltransferase alpha-alpha toroid" evidence="10">
    <location>
        <begin position="16"/>
        <end position="167"/>
    </location>
</feature>
<evidence type="ECO:0000313" key="11">
    <source>
        <dbReference type="EMBL" id="KAJ1967295.1"/>
    </source>
</evidence>
<reference evidence="11" key="1">
    <citation type="submission" date="2022-07" db="EMBL/GenBank/DDBJ databases">
        <title>Phylogenomic reconstructions and comparative analyses of Kickxellomycotina fungi.</title>
        <authorList>
            <person name="Reynolds N.K."/>
            <person name="Stajich J.E."/>
            <person name="Barry K."/>
            <person name="Grigoriev I.V."/>
            <person name="Crous P."/>
            <person name="Smith M.E."/>
        </authorList>
    </citation>
    <scope>NUCLEOTIDE SEQUENCE</scope>
    <source>
        <strain evidence="11">RSA 567</strain>
    </source>
</reference>
<dbReference type="EMBL" id="JANBQB010002383">
    <property type="protein sequence ID" value="KAJ1967295.1"/>
    <property type="molecule type" value="Genomic_DNA"/>
</dbReference>
<dbReference type="SUPFAM" id="SSF48239">
    <property type="entry name" value="Terpenoid cyclases/Protein prenyltransferases"/>
    <property type="match status" value="1"/>
</dbReference>
<dbReference type="GO" id="GO:0046872">
    <property type="term" value="F:metal ion binding"/>
    <property type="evidence" value="ECO:0007669"/>
    <property type="project" value="UniProtKB-KW"/>
</dbReference>
<keyword evidence="7" id="KW-0862">Zinc</keyword>
<comment type="caution">
    <text evidence="11">The sequence shown here is derived from an EMBL/GenBank/DDBJ whole genome shotgun (WGS) entry which is preliminary data.</text>
</comment>
<keyword evidence="6" id="KW-0677">Repeat</keyword>
<keyword evidence="12" id="KW-1185">Reference proteome</keyword>
<protein>
    <recommendedName>
        <fullName evidence="8">Geranylgeranyl transferase type II subunit beta</fullName>
    </recommendedName>
    <alternativeName>
        <fullName evidence="9">Type II protein geranyl-geranyltransferase subunit beta</fullName>
    </alternativeName>
</protein>
<dbReference type="Gene3D" id="1.50.10.20">
    <property type="match status" value="1"/>
</dbReference>
<evidence type="ECO:0000256" key="8">
    <source>
        <dbReference type="ARBA" id="ARBA00030816"/>
    </source>
</evidence>